<organism evidence="4 5">
    <name type="scientific">Pythium insidiosum</name>
    <name type="common">Pythiosis disease agent</name>
    <dbReference type="NCBI Taxonomy" id="114742"/>
    <lineage>
        <taxon>Eukaryota</taxon>
        <taxon>Sar</taxon>
        <taxon>Stramenopiles</taxon>
        <taxon>Oomycota</taxon>
        <taxon>Peronosporomycetes</taxon>
        <taxon>Pythiales</taxon>
        <taxon>Pythiaceae</taxon>
        <taxon>Pythium</taxon>
    </lineage>
</organism>
<dbReference type="InterPro" id="IPR035992">
    <property type="entry name" value="Ricin_B-like_lectins"/>
</dbReference>
<sequence length="823" mass="90681">MNSSRRATMALAAAALLLAGQVVLAQSNRLEVMLLTSWGDSLVRVDGNQFTYGLKFGRKDSTSPDQKWIIDDSTNTIRSLDNFCVSAVNDWDGGKRFPILMTRCGGPPNDLQRWVRQPEGTFQLARWRDGRRYNFCLDADPTTGGLVHAYECASPSNSNSNQLWTIFYPGYQIKAGGRCLALRADNTNREPVEVKGCENTPLQMWKYDFENARLSLGDPASKMCVDSWPVGESGVAHVWECTDGVENQQIEFKLTSVNGAGSISGQFFLRDTDNCLTINEAESKIGTTSCAQATIFELGTDLPGDLCGSKNCQNGGTCVFGRCRCPEGTFGNECEEVGQRIRIRASNGLVLTVDNSKYGLEFALLNGLNHQQVWMYYPKSGLVKAQGRRMCIKAEWDHLILDVCRSNDANQMWDYDVSSGRFKLRNGNGCIDINLGAGIVATAARFYKCDAQSNANQIVEMMAPDLPSFNSDMFASMIRHRVKSNLCWTVSGDKKQILPTPCKASADQLWMFNDAYTGVGALCVGEMCAVAKISQNNDGVVLLTRYDGQRIDQRFEYDAPSGLIRMAKTQTCVALTGDAKSVLMKTCDPSDSAQQWYLSKSDKCLSPDYIAMKDKCVKGKCTFGHCQCEPGFQGAACDVDTCSLLRCNNDGKCVLGQCKCADGFTGPFCDTFVKCKGVKCLNGGKCSREGKCECRVGWSGQRCQDKHPNVVVRALNYQALGLEGGLVSMVNPDVRNKEHVWVWDSVKKMLRPSGLVDMCLQQTTDNTLALSACNTTREAQKWNYDAGLAAIQSIEFESMDAHELPFRALVCDKVTETILSCKT</sequence>
<dbReference type="Gene3D" id="2.80.10.50">
    <property type="match status" value="4"/>
</dbReference>
<proteinExistence type="predicted"/>
<dbReference type="PROSITE" id="PS50026">
    <property type="entry name" value="EGF_3"/>
    <property type="match status" value="3"/>
</dbReference>
<dbReference type="Proteomes" id="UP001209570">
    <property type="component" value="Unassembled WGS sequence"/>
</dbReference>
<comment type="caution">
    <text evidence="1">Lacks conserved residue(s) required for the propagation of feature annotation.</text>
</comment>
<evidence type="ECO:0000256" key="1">
    <source>
        <dbReference type="PROSITE-ProRule" id="PRU00076"/>
    </source>
</evidence>
<keyword evidence="5" id="KW-1185">Reference proteome</keyword>
<feature type="chain" id="PRO_5041948042" description="EGF-like domain-containing protein" evidence="2">
    <location>
        <begin position="26"/>
        <end position="823"/>
    </location>
</feature>
<evidence type="ECO:0000313" key="5">
    <source>
        <dbReference type="Proteomes" id="UP001209570"/>
    </source>
</evidence>
<keyword evidence="1" id="KW-0245">EGF-like domain</keyword>
<gene>
    <name evidence="4" type="ORF">P43SY_006153</name>
</gene>
<dbReference type="EMBL" id="JAKCXM010000121">
    <property type="protein sequence ID" value="KAJ0401703.1"/>
    <property type="molecule type" value="Genomic_DNA"/>
</dbReference>
<dbReference type="SUPFAM" id="SSF50370">
    <property type="entry name" value="Ricin B-like lectins"/>
    <property type="match status" value="4"/>
</dbReference>
<dbReference type="SUPFAM" id="SSF57196">
    <property type="entry name" value="EGF/Laminin"/>
    <property type="match status" value="2"/>
</dbReference>
<feature type="disulfide bond" evidence="1">
    <location>
        <begin position="660"/>
        <end position="669"/>
    </location>
</feature>
<dbReference type="CDD" id="cd00161">
    <property type="entry name" value="beta-trefoil_Ricin-like"/>
    <property type="match status" value="1"/>
</dbReference>
<dbReference type="Gene3D" id="2.10.25.10">
    <property type="entry name" value="Laminin"/>
    <property type="match status" value="2"/>
</dbReference>
<dbReference type="PROSITE" id="PS50231">
    <property type="entry name" value="RICIN_B_LECTIN"/>
    <property type="match status" value="5"/>
</dbReference>
<feature type="disulfide bond" evidence="1">
    <location>
        <begin position="694"/>
        <end position="703"/>
    </location>
</feature>
<dbReference type="Pfam" id="PF23106">
    <property type="entry name" value="EGF_Teneurin"/>
    <property type="match status" value="1"/>
</dbReference>
<evidence type="ECO:0000259" key="3">
    <source>
        <dbReference type="PROSITE" id="PS50026"/>
    </source>
</evidence>
<evidence type="ECO:0000256" key="2">
    <source>
        <dbReference type="SAM" id="SignalP"/>
    </source>
</evidence>
<dbReference type="AlphaFoldDB" id="A0AAD5M271"/>
<protein>
    <recommendedName>
        <fullName evidence="3">EGF-like domain-containing protein</fullName>
    </recommendedName>
</protein>
<name>A0AAD5M271_PYTIN</name>
<feature type="signal peptide" evidence="2">
    <location>
        <begin position="1"/>
        <end position="25"/>
    </location>
</feature>
<reference evidence="4" key="1">
    <citation type="submission" date="2021-12" db="EMBL/GenBank/DDBJ databases">
        <title>Prjna785345.</title>
        <authorList>
            <person name="Rujirawat T."/>
            <person name="Krajaejun T."/>
        </authorList>
    </citation>
    <scope>NUCLEOTIDE SEQUENCE</scope>
    <source>
        <strain evidence="4">Pi057C3</strain>
    </source>
</reference>
<feature type="domain" description="EGF-like" evidence="3">
    <location>
        <begin position="671"/>
        <end position="704"/>
    </location>
</feature>
<dbReference type="InterPro" id="IPR050906">
    <property type="entry name" value="Notch_signaling"/>
</dbReference>
<dbReference type="InterPro" id="IPR000772">
    <property type="entry name" value="Ricin_B_lectin"/>
</dbReference>
<feature type="domain" description="EGF-like" evidence="3">
    <location>
        <begin position="303"/>
        <end position="335"/>
    </location>
</feature>
<dbReference type="PROSITE" id="PS00022">
    <property type="entry name" value="EGF_1"/>
    <property type="match status" value="3"/>
</dbReference>
<dbReference type="SMART" id="SM00458">
    <property type="entry name" value="RICIN"/>
    <property type="match status" value="4"/>
</dbReference>
<keyword evidence="1" id="KW-1015">Disulfide bond</keyword>
<keyword evidence="2" id="KW-0732">Signal</keyword>
<dbReference type="PROSITE" id="PS01186">
    <property type="entry name" value="EGF_2"/>
    <property type="match status" value="2"/>
</dbReference>
<accession>A0AAD5M271</accession>
<evidence type="ECO:0000313" key="4">
    <source>
        <dbReference type="EMBL" id="KAJ0401703.1"/>
    </source>
</evidence>
<dbReference type="Pfam" id="PF00652">
    <property type="entry name" value="Ricin_B_lectin"/>
    <property type="match status" value="3"/>
</dbReference>
<feature type="disulfide bond" evidence="1">
    <location>
        <begin position="325"/>
        <end position="334"/>
    </location>
</feature>
<feature type="domain" description="EGF-like" evidence="3">
    <location>
        <begin position="638"/>
        <end position="670"/>
    </location>
</feature>
<dbReference type="InterPro" id="IPR000742">
    <property type="entry name" value="EGF"/>
</dbReference>
<comment type="caution">
    <text evidence="4">The sequence shown here is derived from an EMBL/GenBank/DDBJ whole genome shotgun (WGS) entry which is preliminary data.</text>
</comment>
<dbReference type="PANTHER" id="PTHR24044">
    <property type="entry name" value="NOTCH LIGAND FAMILY MEMBER"/>
    <property type="match status" value="1"/>
</dbReference>
<dbReference type="PANTHER" id="PTHR24044:SF502">
    <property type="entry name" value="ANTERIOR PHARYNX IN EXCESS PROTEIN 1-RELATED"/>
    <property type="match status" value="1"/>
</dbReference>
<dbReference type="GO" id="GO:0005112">
    <property type="term" value="F:Notch binding"/>
    <property type="evidence" value="ECO:0007669"/>
    <property type="project" value="TreeGrafter"/>
</dbReference>
<dbReference type="SMART" id="SM00181">
    <property type="entry name" value="EGF"/>
    <property type="match status" value="4"/>
</dbReference>